<dbReference type="SUPFAM" id="SSF69593">
    <property type="entry name" value="Glycerol-3-phosphate (1)-acyltransferase"/>
    <property type="match status" value="1"/>
</dbReference>
<evidence type="ECO:0000256" key="3">
    <source>
        <dbReference type="ARBA" id="ARBA00023315"/>
    </source>
</evidence>
<dbReference type="Proteomes" id="UP001202281">
    <property type="component" value="Unassembled WGS sequence"/>
</dbReference>
<comment type="pathway">
    <text evidence="1">Lipid metabolism.</text>
</comment>
<dbReference type="RefSeq" id="WP_243919387.1">
    <property type="nucleotide sequence ID" value="NZ_JALHLG010000007.1"/>
</dbReference>
<sequence length="231" mass="25523">MRSTPADILRSLAFYAAFYSGTVGFVLAASLAMTFSDAALRRIVCMWSHYHRLCARLLLGIRVVIEGDLPNEGVLVAVKHESFFEAIDLPAQMDRPVPLPKMELIRIPGWGKAAMRYGVVAIEREGGARTLRKMVASGRAFATQGRPLVIFPEGTRVPHGERRRLQSGFAGLYKLLNLPVVPVAVNSGPLYHRRWKKPGTITVRVGQRIEPGLAREELEARVLEAINALNG</sequence>
<proteinExistence type="predicted"/>
<protein>
    <submittedName>
        <fullName evidence="6">1-acyl-sn-glycerol-3-phosphate acyltransferase</fullName>
    </submittedName>
</protein>
<accession>A0ABT0BNR6</accession>
<evidence type="ECO:0000313" key="6">
    <source>
        <dbReference type="EMBL" id="MCJ2186684.1"/>
    </source>
</evidence>
<dbReference type="CDD" id="cd07989">
    <property type="entry name" value="LPLAT_AGPAT-like"/>
    <property type="match status" value="1"/>
</dbReference>
<evidence type="ECO:0000313" key="7">
    <source>
        <dbReference type="Proteomes" id="UP001202281"/>
    </source>
</evidence>
<evidence type="ECO:0000259" key="5">
    <source>
        <dbReference type="SMART" id="SM00563"/>
    </source>
</evidence>
<dbReference type="EMBL" id="JALHLG010000007">
    <property type="protein sequence ID" value="MCJ2186684.1"/>
    <property type="molecule type" value="Genomic_DNA"/>
</dbReference>
<keyword evidence="3 6" id="KW-0012">Acyltransferase</keyword>
<evidence type="ECO:0000256" key="1">
    <source>
        <dbReference type="ARBA" id="ARBA00005189"/>
    </source>
</evidence>
<gene>
    <name evidence="6" type="ORF">MTR66_07655</name>
</gene>
<dbReference type="SMART" id="SM00563">
    <property type="entry name" value="PlsC"/>
    <property type="match status" value="1"/>
</dbReference>
<dbReference type="InterPro" id="IPR002123">
    <property type="entry name" value="Plipid/glycerol_acylTrfase"/>
</dbReference>
<feature type="transmembrane region" description="Helical" evidence="4">
    <location>
        <begin position="12"/>
        <end position="35"/>
    </location>
</feature>
<keyword evidence="4" id="KW-0812">Transmembrane</keyword>
<reference evidence="6 7" key="1">
    <citation type="submission" date="2022-04" db="EMBL/GenBank/DDBJ databases">
        <title>Identification of a novel bacterium isolated from mangrove sediments.</title>
        <authorList>
            <person name="Pan X."/>
        </authorList>
    </citation>
    <scope>NUCLEOTIDE SEQUENCE [LARGE SCALE GENOMIC DNA]</scope>
    <source>
        <strain evidence="6 7">B2638</strain>
    </source>
</reference>
<dbReference type="PANTHER" id="PTHR10434">
    <property type="entry name" value="1-ACYL-SN-GLYCEROL-3-PHOSPHATE ACYLTRANSFERASE"/>
    <property type="match status" value="1"/>
</dbReference>
<comment type="caution">
    <text evidence="6">The sequence shown here is derived from an EMBL/GenBank/DDBJ whole genome shotgun (WGS) entry which is preliminary data.</text>
</comment>
<keyword evidence="4" id="KW-1133">Transmembrane helix</keyword>
<organism evidence="6 7">
    <name type="scientific">Novosphingobium beihaiensis</name>
    <dbReference type="NCBI Taxonomy" id="2930389"/>
    <lineage>
        <taxon>Bacteria</taxon>
        <taxon>Pseudomonadati</taxon>
        <taxon>Pseudomonadota</taxon>
        <taxon>Alphaproteobacteria</taxon>
        <taxon>Sphingomonadales</taxon>
        <taxon>Sphingomonadaceae</taxon>
        <taxon>Novosphingobium</taxon>
    </lineage>
</organism>
<name>A0ABT0BNR6_9SPHN</name>
<keyword evidence="4" id="KW-0472">Membrane</keyword>
<dbReference type="Pfam" id="PF01553">
    <property type="entry name" value="Acyltransferase"/>
    <property type="match status" value="1"/>
</dbReference>
<dbReference type="PANTHER" id="PTHR10434:SF11">
    <property type="entry name" value="1-ACYL-SN-GLYCEROL-3-PHOSPHATE ACYLTRANSFERASE"/>
    <property type="match status" value="1"/>
</dbReference>
<dbReference type="GO" id="GO:0016746">
    <property type="term" value="F:acyltransferase activity"/>
    <property type="evidence" value="ECO:0007669"/>
    <property type="project" value="UniProtKB-KW"/>
</dbReference>
<evidence type="ECO:0000256" key="2">
    <source>
        <dbReference type="ARBA" id="ARBA00022679"/>
    </source>
</evidence>
<feature type="domain" description="Phospholipid/glycerol acyltransferase" evidence="5">
    <location>
        <begin position="74"/>
        <end position="188"/>
    </location>
</feature>
<evidence type="ECO:0000256" key="4">
    <source>
        <dbReference type="SAM" id="Phobius"/>
    </source>
</evidence>
<keyword evidence="2" id="KW-0808">Transferase</keyword>
<keyword evidence="7" id="KW-1185">Reference proteome</keyword>